<dbReference type="InterPro" id="IPR050109">
    <property type="entry name" value="HTH-type_TetR-like_transc_reg"/>
</dbReference>
<dbReference type="PANTHER" id="PTHR30055:SF234">
    <property type="entry name" value="HTH-TYPE TRANSCRIPTIONAL REGULATOR BETI"/>
    <property type="match status" value="1"/>
</dbReference>
<comment type="caution">
    <text evidence="6">The sequence shown here is derived from an EMBL/GenBank/DDBJ whole genome shotgun (WGS) entry which is preliminary data.</text>
</comment>
<evidence type="ECO:0000313" key="6">
    <source>
        <dbReference type="EMBL" id="TDD44747.1"/>
    </source>
</evidence>
<keyword evidence="7" id="KW-1185">Reference proteome</keyword>
<dbReference type="RefSeq" id="WP_132177335.1">
    <property type="nucleotide sequence ID" value="NZ_SMKX01000227.1"/>
</dbReference>
<gene>
    <name evidence="6" type="ORF">E1263_40185</name>
</gene>
<reference evidence="6 7" key="1">
    <citation type="submission" date="2019-03" db="EMBL/GenBank/DDBJ databases">
        <title>Draft genome sequences of novel Actinobacteria.</title>
        <authorList>
            <person name="Sahin N."/>
            <person name="Ay H."/>
            <person name="Saygin H."/>
        </authorList>
    </citation>
    <scope>NUCLEOTIDE SEQUENCE [LARGE SCALE GENOMIC DNA]</scope>
    <source>
        <strain evidence="6 7">JCM 13523</strain>
    </source>
</reference>
<dbReference type="InterPro" id="IPR036271">
    <property type="entry name" value="Tet_transcr_reg_TetR-rel_C_sf"/>
</dbReference>
<dbReference type="InterPro" id="IPR049445">
    <property type="entry name" value="TetR_SbtR-like_C"/>
</dbReference>
<dbReference type="AlphaFoldDB" id="A0A4V2YKZ7"/>
<dbReference type="InterPro" id="IPR009057">
    <property type="entry name" value="Homeodomain-like_sf"/>
</dbReference>
<feature type="DNA-binding region" description="H-T-H motif" evidence="4">
    <location>
        <begin position="39"/>
        <end position="58"/>
    </location>
</feature>
<evidence type="ECO:0000259" key="5">
    <source>
        <dbReference type="PROSITE" id="PS50977"/>
    </source>
</evidence>
<organism evidence="6 7">
    <name type="scientific">Kribbella antibiotica</name>
    <dbReference type="NCBI Taxonomy" id="190195"/>
    <lineage>
        <taxon>Bacteria</taxon>
        <taxon>Bacillati</taxon>
        <taxon>Actinomycetota</taxon>
        <taxon>Actinomycetes</taxon>
        <taxon>Propionibacteriales</taxon>
        <taxon>Kribbellaceae</taxon>
        <taxon>Kribbella</taxon>
    </lineage>
</organism>
<evidence type="ECO:0000256" key="2">
    <source>
        <dbReference type="ARBA" id="ARBA00023125"/>
    </source>
</evidence>
<dbReference type="PANTHER" id="PTHR30055">
    <property type="entry name" value="HTH-TYPE TRANSCRIPTIONAL REGULATOR RUTR"/>
    <property type="match status" value="1"/>
</dbReference>
<dbReference type="EMBL" id="SMKX01000227">
    <property type="protein sequence ID" value="TDD44747.1"/>
    <property type="molecule type" value="Genomic_DNA"/>
</dbReference>
<dbReference type="OrthoDB" id="5112469at2"/>
<dbReference type="Pfam" id="PF00440">
    <property type="entry name" value="TetR_N"/>
    <property type="match status" value="1"/>
</dbReference>
<dbReference type="Proteomes" id="UP000295124">
    <property type="component" value="Unassembled WGS sequence"/>
</dbReference>
<dbReference type="PROSITE" id="PS50977">
    <property type="entry name" value="HTH_TETR_2"/>
    <property type="match status" value="1"/>
</dbReference>
<name>A0A4V2YKZ7_9ACTN</name>
<proteinExistence type="predicted"/>
<protein>
    <submittedName>
        <fullName evidence="6">TetR/AcrR family transcriptional regulator</fullName>
    </submittedName>
</protein>
<dbReference type="PRINTS" id="PR00455">
    <property type="entry name" value="HTHTETR"/>
</dbReference>
<dbReference type="Pfam" id="PF21597">
    <property type="entry name" value="TetR_C_43"/>
    <property type="match status" value="1"/>
</dbReference>
<dbReference type="SUPFAM" id="SSF46689">
    <property type="entry name" value="Homeodomain-like"/>
    <property type="match status" value="1"/>
</dbReference>
<evidence type="ECO:0000256" key="4">
    <source>
        <dbReference type="PROSITE-ProRule" id="PRU00335"/>
    </source>
</evidence>
<dbReference type="InterPro" id="IPR001647">
    <property type="entry name" value="HTH_TetR"/>
</dbReference>
<evidence type="ECO:0000256" key="3">
    <source>
        <dbReference type="ARBA" id="ARBA00023163"/>
    </source>
</evidence>
<dbReference type="Gene3D" id="1.10.357.10">
    <property type="entry name" value="Tetracycline Repressor, domain 2"/>
    <property type="match status" value="1"/>
</dbReference>
<dbReference type="SUPFAM" id="SSF48498">
    <property type="entry name" value="Tetracyclin repressor-like, C-terminal domain"/>
    <property type="match status" value="1"/>
</dbReference>
<feature type="domain" description="HTH tetR-type" evidence="5">
    <location>
        <begin position="17"/>
        <end position="76"/>
    </location>
</feature>
<keyword evidence="1" id="KW-0805">Transcription regulation</keyword>
<keyword evidence="2 4" id="KW-0238">DNA-binding</keyword>
<sequence>MNTEVSQVPTGLRVDAQANRDRILAVAHELFAERGLDVPMAAVARRAGVGVATLYRRFPTRESLVSEVFAEQFGRCASVVQDAVEDPDPWRGFCTVIGEVCAMQAADRGFSAAFLAMLPPELDAEEERERAFAGFAKLTDRAKAAGRLRADFVPEDVILVLMANNGITAEAADVAEAASRRLAAYLIDSFRAERASELPPPAGLSLRDLD</sequence>
<evidence type="ECO:0000313" key="7">
    <source>
        <dbReference type="Proteomes" id="UP000295124"/>
    </source>
</evidence>
<keyword evidence="3" id="KW-0804">Transcription</keyword>
<evidence type="ECO:0000256" key="1">
    <source>
        <dbReference type="ARBA" id="ARBA00023015"/>
    </source>
</evidence>
<accession>A0A4V2YKZ7</accession>
<dbReference type="GO" id="GO:0003700">
    <property type="term" value="F:DNA-binding transcription factor activity"/>
    <property type="evidence" value="ECO:0007669"/>
    <property type="project" value="TreeGrafter"/>
</dbReference>
<dbReference type="GO" id="GO:0000976">
    <property type="term" value="F:transcription cis-regulatory region binding"/>
    <property type="evidence" value="ECO:0007669"/>
    <property type="project" value="TreeGrafter"/>
</dbReference>